<dbReference type="GO" id="GO:0036396">
    <property type="term" value="C:RNA N6-methyladenosine methyltransferase complex"/>
    <property type="evidence" value="ECO:0007669"/>
    <property type="project" value="TreeGrafter"/>
</dbReference>
<dbReference type="PANTHER" id="PTHR12829">
    <property type="entry name" value="N6-ADENOSINE-METHYLTRANSFERASE"/>
    <property type="match status" value="1"/>
</dbReference>
<dbReference type="PANTHER" id="PTHR12829:SF7">
    <property type="entry name" value="N6-ADENOSINE-METHYLTRANSFERASE CATALYTIC SUBUNIT"/>
    <property type="match status" value="1"/>
</dbReference>
<evidence type="ECO:0000256" key="2">
    <source>
        <dbReference type="ARBA" id="ARBA00022603"/>
    </source>
</evidence>
<keyword evidence="4" id="KW-0949">S-adenosyl-L-methionine</keyword>
<keyword evidence="2" id="KW-0489">Methyltransferase</keyword>
<dbReference type="InterPro" id="IPR025848">
    <property type="entry name" value="MT-A70"/>
</dbReference>
<evidence type="ECO:0000256" key="1">
    <source>
        <dbReference type="ARBA" id="ARBA00012160"/>
    </source>
</evidence>
<dbReference type="SUPFAM" id="SSF53335">
    <property type="entry name" value="S-adenosyl-L-methionine-dependent methyltransferases"/>
    <property type="match status" value="1"/>
</dbReference>
<evidence type="ECO:0000256" key="3">
    <source>
        <dbReference type="ARBA" id="ARBA00022679"/>
    </source>
</evidence>
<evidence type="ECO:0000256" key="4">
    <source>
        <dbReference type="ARBA" id="ARBA00022691"/>
    </source>
</evidence>
<feature type="region of interest" description="Disordered" evidence="7">
    <location>
        <begin position="141"/>
        <end position="184"/>
    </location>
</feature>
<proteinExistence type="inferred from homology"/>
<dbReference type="PROSITE" id="PS51143">
    <property type="entry name" value="MT_A70"/>
    <property type="match status" value="1"/>
</dbReference>
<evidence type="ECO:0000313" key="9">
    <source>
        <dbReference type="Proteomes" id="UP001168972"/>
    </source>
</evidence>
<dbReference type="GO" id="GO:0005634">
    <property type="term" value="C:nucleus"/>
    <property type="evidence" value="ECO:0007669"/>
    <property type="project" value="InterPro"/>
</dbReference>
<organism evidence="8 9">
    <name type="scientific">Microctonus hyperodae</name>
    <name type="common">Parasitoid wasp</name>
    <dbReference type="NCBI Taxonomy" id="165561"/>
    <lineage>
        <taxon>Eukaryota</taxon>
        <taxon>Metazoa</taxon>
        <taxon>Ecdysozoa</taxon>
        <taxon>Arthropoda</taxon>
        <taxon>Hexapoda</taxon>
        <taxon>Insecta</taxon>
        <taxon>Pterygota</taxon>
        <taxon>Neoptera</taxon>
        <taxon>Endopterygota</taxon>
        <taxon>Hymenoptera</taxon>
        <taxon>Apocrita</taxon>
        <taxon>Ichneumonoidea</taxon>
        <taxon>Braconidae</taxon>
        <taxon>Euphorinae</taxon>
        <taxon>Microctonus</taxon>
    </lineage>
</organism>
<feature type="compositionally biased region" description="Acidic residues" evidence="7">
    <location>
        <begin position="159"/>
        <end position="172"/>
    </location>
</feature>
<dbReference type="EMBL" id="JAQQBR010001831">
    <property type="protein sequence ID" value="KAK0168957.1"/>
    <property type="molecule type" value="Genomic_DNA"/>
</dbReference>
<dbReference type="EC" id="2.1.1.348" evidence="1"/>
<sequence>MSDAFDEIQAIKIKRNSLREKLQKRKRERNELFTLTLPTTASTALAAETISIGDVNKDYNELERDILSTLHQNLPSTPITSADLSIQLRKNLNADISHGEVKKILEKLASQDVLKMKEITEDGVLGYTVLSIVEIQLSKTDDPTTNNDAIADGISQEKTDDDEADEEDDDGLPPEKQPKHDIKNAEDIMSLISMPTIREKESKKVGEQILDLLSKQTSKEKSLAERFRSQGGAQVMEFCPHGTRVDCCKLNGGNTAKCKKLHFKKIIQNHTDESLGDCSFLNTCFHMDTCKYVHYEVDGTTAASKEQADVDITNTNNSTTKSSSVENPATVTAPGTGTELTLYPPQWIQCDLRYLDMTVLGKFAVIMADPPWDIHMELPYGTMSDDEMRQLGIPALQDEGLLFLWVTGRAMELGRECLQLWGYDRVDEIIWVKTNQLQRIIRTGRTGHWLNHGKEHCLVGMKGNPRVNRGLDSDVIVAEVRATSHKPDEIYGIIERMSPSTRKIELFGRPHNVQPNWITLGNQVDGVHLIDPQLIKAFRKRYPDGNSMKPNKN</sequence>
<evidence type="ECO:0000256" key="7">
    <source>
        <dbReference type="SAM" id="MobiDB-lite"/>
    </source>
</evidence>
<dbReference type="PROSITE" id="PS51563">
    <property type="entry name" value="SAM_MTA70L_1"/>
    <property type="match status" value="1"/>
</dbReference>
<comment type="caution">
    <text evidence="8">The sequence shown here is derived from an EMBL/GenBank/DDBJ whole genome shotgun (WGS) entry which is preliminary data.</text>
</comment>
<dbReference type="GO" id="GO:0001734">
    <property type="term" value="F:mRNA m(6)A methyltransferase activity"/>
    <property type="evidence" value="ECO:0007669"/>
    <property type="project" value="UniProtKB-EC"/>
</dbReference>
<reference evidence="8" key="1">
    <citation type="journal article" date="2023" name="bioRxiv">
        <title>Scaffold-level genome assemblies of two parasitoid biocontrol wasps reveal the parthenogenesis mechanism and an associated novel virus.</title>
        <authorList>
            <person name="Inwood S."/>
            <person name="Skelly J."/>
            <person name="Guhlin J."/>
            <person name="Harrop T."/>
            <person name="Goldson S."/>
            <person name="Dearden P."/>
        </authorList>
    </citation>
    <scope>NUCLEOTIDE SEQUENCE</scope>
    <source>
        <strain evidence="8">Lincoln</strain>
        <tissue evidence="8">Whole body</tissue>
    </source>
</reference>
<comment type="catalytic activity">
    <reaction evidence="5">
        <text>an adenosine in mRNA + S-adenosyl-L-methionine = an N(6)-methyladenosine in mRNA + S-adenosyl-L-homocysteine + H(+)</text>
        <dbReference type="Rhea" id="RHEA:55584"/>
        <dbReference type="Rhea" id="RHEA-COMP:12414"/>
        <dbReference type="Rhea" id="RHEA-COMP:12417"/>
        <dbReference type="ChEBI" id="CHEBI:15378"/>
        <dbReference type="ChEBI" id="CHEBI:57856"/>
        <dbReference type="ChEBI" id="CHEBI:59789"/>
        <dbReference type="ChEBI" id="CHEBI:74411"/>
        <dbReference type="ChEBI" id="CHEBI:74449"/>
        <dbReference type="EC" id="2.1.1.348"/>
    </reaction>
</comment>
<dbReference type="Pfam" id="PF05063">
    <property type="entry name" value="MT-A70"/>
    <property type="match status" value="1"/>
</dbReference>
<reference evidence="8" key="2">
    <citation type="submission" date="2023-03" db="EMBL/GenBank/DDBJ databases">
        <authorList>
            <person name="Inwood S.N."/>
            <person name="Skelly J.G."/>
            <person name="Guhlin J."/>
            <person name="Harrop T.W.R."/>
            <person name="Goldson S.G."/>
            <person name="Dearden P.K."/>
        </authorList>
    </citation>
    <scope>NUCLEOTIDE SEQUENCE</scope>
    <source>
        <strain evidence="8">Lincoln</strain>
        <tissue evidence="8">Whole body</tissue>
    </source>
</reference>
<comment type="similarity">
    <text evidence="6">Belongs to the MT-A70-like family.</text>
</comment>
<dbReference type="AlphaFoldDB" id="A0AA39KPJ0"/>
<evidence type="ECO:0000256" key="5">
    <source>
        <dbReference type="ARBA" id="ARBA00048957"/>
    </source>
</evidence>
<name>A0AA39KPJ0_MICHY</name>
<dbReference type="InterPro" id="IPR029063">
    <property type="entry name" value="SAM-dependent_MTases_sf"/>
</dbReference>
<dbReference type="Proteomes" id="UP001168972">
    <property type="component" value="Unassembled WGS sequence"/>
</dbReference>
<protein>
    <recommendedName>
        <fullName evidence="1">mRNA m(6)A methyltransferase</fullName>
        <ecNumber evidence="1">2.1.1.348</ecNumber>
    </recommendedName>
</protein>
<evidence type="ECO:0000313" key="8">
    <source>
        <dbReference type="EMBL" id="KAK0168957.1"/>
    </source>
</evidence>
<dbReference type="InterPro" id="IPR007757">
    <property type="entry name" value="MT-A70-like"/>
</dbReference>
<keyword evidence="9" id="KW-1185">Reference proteome</keyword>
<accession>A0AA39KPJ0</accession>
<gene>
    <name evidence="8" type="ORF">PV327_002713</name>
</gene>
<dbReference type="GO" id="GO:0001510">
    <property type="term" value="P:RNA methylation"/>
    <property type="evidence" value="ECO:0007669"/>
    <property type="project" value="InterPro"/>
</dbReference>
<keyword evidence="3" id="KW-0808">Transferase</keyword>
<evidence type="ECO:0000256" key="6">
    <source>
        <dbReference type="PROSITE-ProRule" id="PRU00489"/>
    </source>
</evidence>